<keyword evidence="5 6" id="KW-0472">Membrane</keyword>
<dbReference type="AlphaFoldDB" id="U7D5H3"/>
<feature type="transmembrane region" description="Helical" evidence="6">
    <location>
        <begin position="292"/>
        <end position="313"/>
    </location>
</feature>
<keyword evidence="4 6" id="KW-1133">Transmembrane helix</keyword>
<gene>
    <name evidence="7" type="ORF">CALK_1216</name>
</gene>
<dbReference type="eggNOG" id="COG0306">
    <property type="taxonomic scope" value="Bacteria"/>
</dbReference>
<name>U7D5H3_9BACT</name>
<reference evidence="7 8" key="1">
    <citation type="journal article" date="2013" name="Environ. Microbiol.">
        <title>Genome analysis of Chitinivibrio alkaliphilus gen. nov., sp. nov., a novel extremely haloalkaliphilic anaerobic chitinolytic bacterium from the candidate phylum Termite Group 3.</title>
        <authorList>
            <person name="Sorokin D.Y."/>
            <person name="Gumerov V.M."/>
            <person name="Rakitin A.L."/>
            <person name="Beletsky A.V."/>
            <person name="Damste J.S."/>
            <person name="Muyzer G."/>
            <person name="Mardanov A.V."/>
            <person name="Ravin N.V."/>
        </authorList>
    </citation>
    <scope>NUCLEOTIDE SEQUENCE [LARGE SCALE GENOMIC DNA]</scope>
    <source>
        <strain evidence="7 8">ACht1</strain>
    </source>
</reference>
<comment type="caution">
    <text evidence="7">The sequence shown here is derived from an EMBL/GenBank/DDBJ whole genome shotgun (WGS) entry which is preliminary data.</text>
</comment>
<dbReference type="Proteomes" id="UP000017148">
    <property type="component" value="Unassembled WGS sequence"/>
</dbReference>
<feature type="transmembrane region" description="Helical" evidence="6">
    <location>
        <begin position="263"/>
        <end position="280"/>
    </location>
</feature>
<accession>U7D5H3</accession>
<dbReference type="EMBL" id="ASJR01000009">
    <property type="protein sequence ID" value="ERP31774.1"/>
    <property type="molecule type" value="Genomic_DNA"/>
</dbReference>
<sequence length="319" mass="33604">MIRLTSSILLGWGLGANDSANIFGTAVASRVVPYTTAIVLSSIFILAGALFQGQAGVETISTFSGQGQNIAFITSLSAAIAVIILTLLKLPISTSQAVVGAILGVQIFGSTFLDLPPVQYGELFTILICWLATPVGGLFFTLLFYHLLHTLFQKIQPDLCTSDLIVRYGLIIAGCYGAYALGANNVANVTGVYTGEDNLLTPFTATLLGGISIAVGVLTYSRHVMMTIGKNIIPLDAFSALVTVLSHGATIHVFAMIGVPVSSSQAIVGAVIGIGIIKNYESIQYKTATKVFSGWIITPAIAFSTSFLITFLSNLRLEV</sequence>
<feature type="transmembrane region" description="Helical" evidence="6">
    <location>
        <begin position="69"/>
        <end position="88"/>
    </location>
</feature>
<evidence type="ECO:0000256" key="6">
    <source>
        <dbReference type="SAM" id="Phobius"/>
    </source>
</evidence>
<feature type="transmembrane region" description="Helical" evidence="6">
    <location>
        <begin position="232"/>
        <end position="257"/>
    </location>
</feature>
<feature type="transmembrane region" description="Helical" evidence="6">
    <location>
        <begin position="165"/>
        <end position="187"/>
    </location>
</feature>
<dbReference type="PANTHER" id="PTHR11101:SF80">
    <property type="entry name" value="PHOSPHATE TRANSPORTER"/>
    <property type="match status" value="1"/>
</dbReference>
<feature type="transmembrane region" description="Helical" evidence="6">
    <location>
        <begin position="123"/>
        <end position="145"/>
    </location>
</feature>
<evidence type="ECO:0000313" key="7">
    <source>
        <dbReference type="EMBL" id="ERP31774.1"/>
    </source>
</evidence>
<dbReference type="GO" id="GO:0035435">
    <property type="term" value="P:phosphate ion transmembrane transport"/>
    <property type="evidence" value="ECO:0007669"/>
    <property type="project" value="TreeGrafter"/>
</dbReference>
<protein>
    <submittedName>
        <fullName evidence="7">Phosphate transporter</fullName>
    </submittedName>
</protein>
<dbReference type="STRING" id="1313304.CALK_1216"/>
<dbReference type="GO" id="GO:0005315">
    <property type="term" value="F:phosphate transmembrane transporter activity"/>
    <property type="evidence" value="ECO:0007669"/>
    <property type="project" value="InterPro"/>
</dbReference>
<dbReference type="RefSeq" id="WP_022636693.1">
    <property type="nucleotide sequence ID" value="NZ_ASJR01000009.1"/>
</dbReference>
<feature type="transmembrane region" description="Helical" evidence="6">
    <location>
        <begin position="199"/>
        <end position="220"/>
    </location>
</feature>
<evidence type="ECO:0000256" key="5">
    <source>
        <dbReference type="ARBA" id="ARBA00023136"/>
    </source>
</evidence>
<evidence type="ECO:0000256" key="1">
    <source>
        <dbReference type="ARBA" id="ARBA00004141"/>
    </source>
</evidence>
<proteinExistence type="predicted"/>
<dbReference type="PANTHER" id="PTHR11101">
    <property type="entry name" value="PHOSPHATE TRANSPORTER"/>
    <property type="match status" value="1"/>
</dbReference>
<keyword evidence="3 6" id="KW-0812">Transmembrane</keyword>
<dbReference type="Pfam" id="PF01384">
    <property type="entry name" value="PHO4"/>
    <property type="match status" value="2"/>
</dbReference>
<evidence type="ECO:0000313" key="8">
    <source>
        <dbReference type="Proteomes" id="UP000017148"/>
    </source>
</evidence>
<evidence type="ECO:0000256" key="4">
    <source>
        <dbReference type="ARBA" id="ARBA00022989"/>
    </source>
</evidence>
<evidence type="ECO:0000256" key="2">
    <source>
        <dbReference type="ARBA" id="ARBA00022448"/>
    </source>
</evidence>
<dbReference type="GO" id="GO:0016020">
    <property type="term" value="C:membrane"/>
    <property type="evidence" value="ECO:0007669"/>
    <property type="project" value="UniProtKB-SubCell"/>
</dbReference>
<dbReference type="InterPro" id="IPR001204">
    <property type="entry name" value="Phos_transporter"/>
</dbReference>
<feature type="transmembrane region" description="Helical" evidence="6">
    <location>
        <begin position="38"/>
        <end position="57"/>
    </location>
</feature>
<dbReference type="OrthoDB" id="19855at2"/>
<keyword evidence="2" id="KW-0813">Transport</keyword>
<keyword evidence="8" id="KW-1185">Reference proteome</keyword>
<dbReference type="PATRIC" id="fig|1313304.3.peg.1163"/>
<comment type="subcellular location">
    <subcellularLocation>
        <location evidence="1">Membrane</location>
        <topology evidence="1">Multi-pass membrane protein</topology>
    </subcellularLocation>
</comment>
<organism evidence="7 8">
    <name type="scientific">Chitinivibrio alkaliphilus ACht1</name>
    <dbReference type="NCBI Taxonomy" id="1313304"/>
    <lineage>
        <taxon>Bacteria</taxon>
        <taxon>Pseudomonadati</taxon>
        <taxon>Fibrobacterota</taxon>
        <taxon>Chitinivibrionia</taxon>
        <taxon>Chitinivibrionales</taxon>
        <taxon>Chitinivibrionaceae</taxon>
        <taxon>Chitinivibrio</taxon>
    </lineage>
</organism>
<evidence type="ECO:0000256" key="3">
    <source>
        <dbReference type="ARBA" id="ARBA00022692"/>
    </source>
</evidence>